<feature type="region of interest" description="Disordered" evidence="1">
    <location>
        <begin position="1"/>
        <end position="185"/>
    </location>
</feature>
<dbReference type="AlphaFoldDB" id="A0A194UVK6"/>
<dbReference type="OrthoDB" id="10064411at2759"/>
<dbReference type="EMBL" id="KN714682">
    <property type="protein sequence ID" value="KUI55725.1"/>
    <property type="molecule type" value="Genomic_DNA"/>
</dbReference>
<feature type="compositionally biased region" description="Low complexity" evidence="1">
    <location>
        <begin position="105"/>
        <end position="126"/>
    </location>
</feature>
<evidence type="ECO:0000259" key="2">
    <source>
        <dbReference type="Pfam" id="PF09791"/>
    </source>
</evidence>
<reference evidence="4" key="1">
    <citation type="submission" date="2014-12" db="EMBL/GenBank/DDBJ databases">
        <title>Genome Sequence of Valsa Canker Pathogens Uncovers a Specific Adaption of Colonization on Woody Bark.</title>
        <authorList>
            <person name="Yin Z."/>
            <person name="Liu H."/>
            <person name="Gao X."/>
            <person name="Li Z."/>
            <person name="Song N."/>
            <person name="Ke X."/>
            <person name="Dai Q."/>
            <person name="Wu Y."/>
            <person name="Sun Y."/>
            <person name="Xu J.-R."/>
            <person name="Kang Z.K."/>
            <person name="Wang L."/>
            <person name="Huang L."/>
        </authorList>
    </citation>
    <scope>NUCLEOTIDE SEQUENCE [LARGE SCALE GENOMIC DNA]</scope>
    <source>
        <strain evidence="4">SXYL134</strain>
    </source>
</reference>
<dbReference type="GO" id="GO:0005739">
    <property type="term" value="C:mitochondrion"/>
    <property type="evidence" value="ECO:0007669"/>
    <property type="project" value="TreeGrafter"/>
</dbReference>
<proteinExistence type="predicted"/>
<dbReference type="InterPro" id="IPR039251">
    <property type="entry name" value="OXLD1"/>
</dbReference>
<feature type="domain" description="Oxidoreductase-like" evidence="2">
    <location>
        <begin position="196"/>
        <end position="239"/>
    </location>
</feature>
<evidence type="ECO:0000256" key="1">
    <source>
        <dbReference type="SAM" id="MobiDB-lite"/>
    </source>
</evidence>
<organism evidence="3 4">
    <name type="scientific">Cytospora mali</name>
    <name type="common">Apple Valsa canker fungus</name>
    <name type="synonym">Valsa mali</name>
    <dbReference type="NCBI Taxonomy" id="578113"/>
    <lineage>
        <taxon>Eukaryota</taxon>
        <taxon>Fungi</taxon>
        <taxon>Dikarya</taxon>
        <taxon>Ascomycota</taxon>
        <taxon>Pezizomycotina</taxon>
        <taxon>Sordariomycetes</taxon>
        <taxon>Sordariomycetidae</taxon>
        <taxon>Diaporthales</taxon>
        <taxon>Cytosporaceae</taxon>
        <taxon>Cytospora</taxon>
    </lineage>
</organism>
<feature type="compositionally biased region" description="Pro residues" evidence="1">
    <location>
        <begin position="143"/>
        <end position="160"/>
    </location>
</feature>
<dbReference type="Proteomes" id="UP000078576">
    <property type="component" value="Unassembled WGS sequence"/>
</dbReference>
<dbReference type="STRING" id="694573.A0A194UVK6"/>
<accession>A0A194UVK6</accession>
<dbReference type="InterPro" id="IPR019180">
    <property type="entry name" value="Oxidoreductase-like_N"/>
</dbReference>
<keyword evidence="4" id="KW-1185">Reference proteome</keyword>
<evidence type="ECO:0000313" key="4">
    <source>
        <dbReference type="Proteomes" id="UP000078576"/>
    </source>
</evidence>
<dbReference type="PANTHER" id="PTHR21193">
    <property type="entry name" value="OXIDOREDUCTASE-LIKE DOMAIN-CONTAINING PROTEIN 1"/>
    <property type="match status" value="1"/>
</dbReference>
<evidence type="ECO:0000313" key="3">
    <source>
        <dbReference type="EMBL" id="KUI55725.1"/>
    </source>
</evidence>
<sequence>MSSPFRAVFSNPRPLRSLVATTRARRAYATIPTKNPNPAPPKDDSKEQAMPMGRFYEAILNTPQSVPEVKPEEPASTVKKAQGIPKPEASPEPAKRGRKPKAKTEPAATATAGNAPTASPAASATETAKEVADKASSLSSSTSPPPSKGTSPPVPTPPPTESSGADKAKVVFGTRLAGPTERAERLAQIRSKSHVVAGVIVPPKPEEPDNCCMSGCVNCVWDLFRDEMEEWAAANAEAERRVAAEKAEEAGASAPIPPTPLSGPDRAATLSMDDDGGGSETNWDVGGAVAQAPGKIAKDFWDEDLYKNVPVGIREFMKQEKKLKEKHIREGTTGG</sequence>
<dbReference type="Pfam" id="PF09791">
    <property type="entry name" value="Oxidored-like"/>
    <property type="match status" value="1"/>
</dbReference>
<name>A0A194UVK6_CYTMA</name>
<protein>
    <recommendedName>
        <fullName evidence="2">Oxidoreductase-like domain-containing protein</fullName>
    </recommendedName>
</protein>
<feature type="region of interest" description="Disordered" evidence="1">
    <location>
        <begin position="243"/>
        <end position="286"/>
    </location>
</feature>
<dbReference type="PANTHER" id="PTHR21193:SF3">
    <property type="entry name" value="OXIDOREDUCTASE-LIKE DOMAIN-CONTAINING PROTEIN 1"/>
    <property type="match status" value="1"/>
</dbReference>
<gene>
    <name evidence="3" type="ORF">VP1G_03021</name>
</gene>